<organism evidence="2 3">
    <name type="scientific">[Clostridium] polysaccharolyticum</name>
    <dbReference type="NCBI Taxonomy" id="29364"/>
    <lineage>
        <taxon>Bacteria</taxon>
        <taxon>Bacillati</taxon>
        <taxon>Bacillota</taxon>
        <taxon>Clostridia</taxon>
        <taxon>Lachnospirales</taxon>
        <taxon>Lachnospiraceae</taxon>
    </lineage>
</organism>
<dbReference type="RefSeq" id="WP_177180644.1">
    <property type="nucleotide sequence ID" value="NZ_FOHN01000005.1"/>
</dbReference>
<reference evidence="2 3" key="1">
    <citation type="submission" date="2016-10" db="EMBL/GenBank/DDBJ databases">
        <authorList>
            <person name="de Groot N.N."/>
        </authorList>
    </citation>
    <scope>NUCLEOTIDE SEQUENCE [LARGE SCALE GENOMIC DNA]</scope>
    <source>
        <strain evidence="2 3">DSM 1801</strain>
    </source>
</reference>
<keyword evidence="3" id="KW-1185">Reference proteome</keyword>
<evidence type="ECO:0000313" key="3">
    <source>
        <dbReference type="Proteomes" id="UP000199800"/>
    </source>
</evidence>
<protein>
    <recommendedName>
        <fullName evidence="1">GmrSD restriction endonucleases N-terminal domain-containing protein</fullName>
    </recommendedName>
</protein>
<dbReference type="Proteomes" id="UP000199800">
    <property type="component" value="Unassembled WGS sequence"/>
</dbReference>
<sequence>MRNNIEDIYNNISIDQYKTDIGFRTLVEGVNDYLYIIPEYQRKYKWKWEQVQELAVSLIRGLPIPPIYVWRNTMTGDLEIIDGQQRVISLFLYYVGKYFRNEKKSCFDYRLIDIKEFDNFELALSNTFPLKNKAFEMKHNGEKYDISYSSLPAKLRKKVDYTTISIIEIKVNSDDGVEDAIHRIFANLNAGGTKLETQEIRNGIFAGKFYNMLKDINANNIRWRKLYGKQIDNKEKDMECLLKLCAYKYYCKFENGKFNIENYSGKMRKFLDEFSAISMEFDEQKVKEYRTSIENFIDKFEFDRKIESLIVFEGIFVVMDKTSVCKKISFETYNTIKNRVLDTLDKRTAQRDNMIRRWGEIYEFLSKND</sequence>
<dbReference type="PANTHER" id="PTHR39639:SF1">
    <property type="entry name" value="DUF262 DOMAIN-CONTAINING PROTEIN"/>
    <property type="match status" value="1"/>
</dbReference>
<name>A0A1I0AG52_9FIRM</name>
<dbReference type="InterPro" id="IPR004919">
    <property type="entry name" value="GmrSD_N"/>
</dbReference>
<accession>A0A1I0AG52</accession>
<feature type="domain" description="GmrSD restriction endonucleases N-terminal" evidence="1">
    <location>
        <begin position="28"/>
        <end position="205"/>
    </location>
</feature>
<dbReference type="PANTHER" id="PTHR39639">
    <property type="entry name" value="CHROMOSOME 16, WHOLE GENOME SHOTGUN SEQUENCE"/>
    <property type="match status" value="1"/>
</dbReference>
<evidence type="ECO:0000313" key="2">
    <source>
        <dbReference type="EMBL" id="SES93224.1"/>
    </source>
</evidence>
<evidence type="ECO:0000259" key="1">
    <source>
        <dbReference type="Pfam" id="PF03235"/>
    </source>
</evidence>
<dbReference type="Pfam" id="PF03235">
    <property type="entry name" value="GmrSD_N"/>
    <property type="match status" value="1"/>
</dbReference>
<dbReference type="EMBL" id="FOHN01000005">
    <property type="protein sequence ID" value="SES93224.1"/>
    <property type="molecule type" value="Genomic_DNA"/>
</dbReference>
<proteinExistence type="predicted"/>
<gene>
    <name evidence="2" type="ORF">SAMN04487772_105140</name>
</gene>
<dbReference type="AlphaFoldDB" id="A0A1I0AG52"/>
<dbReference type="STRING" id="29364.SAMN04487772_105140"/>